<dbReference type="PROSITE" id="PS50253">
    <property type="entry name" value="COX3"/>
    <property type="match status" value="1"/>
</dbReference>
<proteinExistence type="inferred from homology"/>
<evidence type="ECO:0000256" key="8">
    <source>
        <dbReference type="ARBA" id="ARBA00031400"/>
    </source>
</evidence>
<protein>
    <recommendedName>
        <fullName evidence="3">cytochrome-c oxidase</fullName>
        <ecNumber evidence="3">7.1.1.9</ecNumber>
    </recommendedName>
    <alternativeName>
        <fullName evidence="8">Cytochrome aa3 subunit 3</fullName>
    </alternativeName>
    <alternativeName>
        <fullName evidence="9">Cytochrome c oxidase polypeptide III</fullName>
    </alternativeName>
</protein>
<feature type="transmembrane region" description="Helical" evidence="11">
    <location>
        <begin position="277"/>
        <end position="296"/>
    </location>
</feature>
<evidence type="ECO:0000313" key="13">
    <source>
        <dbReference type="EMBL" id="MEB4591483.1"/>
    </source>
</evidence>
<dbReference type="RefSeq" id="WP_324695112.1">
    <property type="nucleotide sequence ID" value="NZ_JAYMYJ010000105.1"/>
</dbReference>
<dbReference type="Gene3D" id="1.10.287.70">
    <property type="match status" value="1"/>
</dbReference>
<feature type="transmembrane region" description="Helical" evidence="11">
    <location>
        <begin position="20"/>
        <end position="39"/>
    </location>
</feature>
<evidence type="ECO:0000256" key="3">
    <source>
        <dbReference type="ARBA" id="ARBA00012949"/>
    </source>
</evidence>
<keyword evidence="6 11" id="KW-1133">Transmembrane helix</keyword>
<dbReference type="EC" id="7.1.1.9" evidence="3"/>
<gene>
    <name evidence="13" type="ORF">VSS37_10870</name>
</gene>
<feature type="transmembrane region" description="Helical" evidence="11">
    <location>
        <begin position="90"/>
        <end position="110"/>
    </location>
</feature>
<feature type="transmembrane region" description="Helical" evidence="11">
    <location>
        <begin position="45"/>
        <end position="69"/>
    </location>
</feature>
<dbReference type="Proteomes" id="UP001308005">
    <property type="component" value="Unassembled WGS sequence"/>
</dbReference>
<comment type="caution">
    <text evidence="13">The sequence shown here is derived from an EMBL/GenBank/DDBJ whole genome shotgun (WGS) entry which is preliminary data.</text>
</comment>
<organism evidence="13 14">
    <name type="scientific">Candidatus Thiothrix phosphatis</name>
    <dbReference type="NCBI Taxonomy" id="3112415"/>
    <lineage>
        <taxon>Bacteria</taxon>
        <taxon>Pseudomonadati</taxon>
        <taxon>Pseudomonadota</taxon>
        <taxon>Gammaproteobacteria</taxon>
        <taxon>Thiotrichales</taxon>
        <taxon>Thiotrichaceae</taxon>
        <taxon>Thiothrix</taxon>
    </lineage>
</organism>
<evidence type="ECO:0000256" key="5">
    <source>
        <dbReference type="ARBA" id="ARBA00022967"/>
    </source>
</evidence>
<dbReference type="EMBL" id="JAYMYJ010000105">
    <property type="protein sequence ID" value="MEB4591483.1"/>
    <property type="molecule type" value="Genomic_DNA"/>
</dbReference>
<dbReference type="InterPro" id="IPR024791">
    <property type="entry name" value="Cyt_c/ubiquinol_Oxase_su3"/>
</dbReference>
<evidence type="ECO:0000313" key="14">
    <source>
        <dbReference type="Proteomes" id="UP001308005"/>
    </source>
</evidence>
<evidence type="ECO:0000256" key="1">
    <source>
        <dbReference type="ARBA" id="ARBA00004141"/>
    </source>
</evidence>
<keyword evidence="4 10" id="KW-0812">Transmembrane</keyword>
<feature type="transmembrane region" description="Helical" evidence="11">
    <location>
        <begin position="193"/>
        <end position="213"/>
    </location>
</feature>
<feature type="domain" description="Heme-copper oxidase subunit III family profile" evidence="12">
    <location>
        <begin position="8"/>
        <end position="297"/>
    </location>
</feature>
<reference evidence="13 14" key="2">
    <citation type="submission" date="2024-01" db="EMBL/GenBank/DDBJ databases">
        <authorList>
            <person name="Xie X."/>
        </authorList>
    </citation>
    <scope>NUCLEOTIDE SEQUENCE [LARGE SCALE GENOMIC DNA]</scope>
    <source>
        <strain evidence="13">SCUT-1</strain>
    </source>
</reference>
<accession>A0ABU6CZK7</accession>
<keyword evidence="5" id="KW-1278">Translocase</keyword>
<evidence type="ECO:0000256" key="7">
    <source>
        <dbReference type="ARBA" id="ARBA00023136"/>
    </source>
</evidence>
<evidence type="ECO:0000259" key="12">
    <source>
        <dbReference type="PROSITE" id="PS50253"/>
    </source>
</evidence>
<dbReference type="InterPro" id="IPR035973">
    <property type="entry name" value="Cyt_c_oxidase_su3-like_sf"/>
</dbReference>
<evidence type="ECO:0000256" key="6">
    <source>
        <dbReference type="ARBA" id="ARBA00022989"/>
    </source>
</evidence>
<dbReference type="PANTHER" id="PTHR11403:SF7">
    <property type="entry name" value="CYTOCHROME C OXIDASE SUBUNIT 3"/>
    <property type="match status" value="1"/>
</dbReference>
<evidence type="ECO:0000256" key="2">
    <source>
        <dbReference type="ARBA" id="ARBA00010581"/>
    </source>
</evidence>
<evidence type="ECO:0000256" key="10">
    <source>
        <dbReference type="RuleBase" id="RU003376"/>
    </source>
</evidence>
<sequence length="297" mass="33702">MTQATQTDKGAYFIPEPSHWPITAVSGMFLLFLGLILAINKMDLAGSLILVTGFALLAHLLQGWFGAVIDENLSGKYNGQVDRSFRQGMFWFIASEAAFFVTFFGCLYYLRNITLPWLGGEGHLADSHLLWQNFQYNWPLLNLPDSSNAKYAPAKEAMAPWGIPFLNTIILLSSGVTLTWAHWGLKKGNNPQLVRGLVITICLGVLFFCLQAYEYWHAHTEMDLTLNAGVYGSTFYMLTGFHGLHVTIGTIMLTVICARSIKRHFTEHNHFAFEAVAWYWHFVDVVWIALFIFVYWL</sequence>
<dbReference type="InterPro" id="IPR000298">
    <property type="entry name" value="Cyt_c_oxidase-like_su3"/>
</dbReference>
<evidence type="ECO:0000256" key="9">
    <source>
        <dbReference type="ARBA" id="ARBA00031625"/>
    </source>
</evidence>
<dbReference type="SUPFAM" id="SSF81452">
    <property type="entry name" value="Cytochrome c oxidase subunit III-like"/>
    <property type="match status" value="1"/>
</dbReference>
<comment type="subcellular location">
    <subcellularLocation>
        <location evidence="10">Cell membrane</location>
        <topology evidence="10">Multi-pass membrane protein</topology>
    </subcellularLocation>
    <subcellularLocation>
        <location evidence="1">Membrane</location>
        <topology evidence="1">Multi-pass membrane protein</topology>
    </subcellularLocation>
</comment>
<comment type="similarity">
    <text evidence="2 10">Belongs to the cytochrome c oxidase subunit 3 family.</text>
</comment>
<dbReference type="InterPro" id="IPR033945">
    <property type="entry name" value="Cyt_c_oxase_su3_dom"/>
</dbReference>
<dbReference type="InterPro" id="IPR013833">
    <property type="entry name" value="Cyt_c_oxidase_su3_a-hlx"/>
</dbReference>
<dbReference type="Gene3D" id="1.20.120.80">
    <property type="entry name" value="Cytochrome c oxidase, subunit III, four-helix bundle"/>
    <property type="match status" value="1"/>
</dbReference>
<name>A0ABU6CZK7_9GAMM</name>
<keyword evidence="14" id="KW-1185">Reference proteome</keyword>
<dbReference type="PANTHER" id="PTHR11403">
    <property type="entry name" value="CYTOCHROME C OXIDASE SUBUNIT III"/>
    <property type="match status" value="1"/>
</dbReference>
<keyword evidence="7 11" id="KW-0472">Membrane</keyword>
<reference evidence="14" key="1">
    <citation type="submission" date="2023-07" db="EMBL/GenBank/DDBJ databases">
        <title>The carbon used by Thiothrix.</title>
        <authorList>
            <person name="Chen L."/>
        </authorList>
    </citation>
    <scope>NUCLEOTIDE SEQUENCE [LARGE SCALE GENOMIC DNA]</scope>
</reference>
<feature type="transmembrane region" description="Helical" evidence="11">
    <location>
        <begin position="233"/>
        <end position="256"/>
    </location>
</feature>
<evidence type="ECO:0000256" key="4">
    <source>
        <dbReference type="ARBA" id="ARBA00022692"/>
    </source>
</evidence>
<evidence type="ECO:0000256" key="11">
    <source>
        <dbReference type="SAM" id="Phobius"/>
    </source>
</evidence>
<dbReference type="Pfam" id="PF00510">
    <property type="entry name" value="COX3"/>
    <property type="match status" value="2"/>
</dbReference>
<dbReference type="CDD" id="cd01665">
    <property type="entry name" value="Cyt_c_Oxidase_III"/>
    <property type="match status" value="1"/>
</dbReference>